<reference evidence="9" key="1">
    <citation type="journal article" date="2015" name="Genome Announc.">
        <title>Draft whole-genome sequence of the biocontrol agent Trichoderma harzianum T6776.</title>
        <authorList>
            <person name="Baroncelli R."/>
            <person name="Piaggeschi G."/>
            <person name="Fiorini L."/>
            <person name="Bertolini E."/>
            <person name="Zapparata A."/>
            <person name="Pe M.E."/>
            <person name="Sarrocco S."/>
            <person name="Vannacci G."/>
        </authorList>
    </citation>
    <scope>NUCLEOTIDE SEQUENCE [LARGE SCALE GENOMIC DNA]</scope>
    <source>
        <strain evidence="9">T6776</strain>
    </source>
</reference>
<keyword evidence="4 6" id="KW-1133">Transmembrane helix</keyword>
<dbReference type="InterPro" id="IPR036259">
    <property type="entry name" value="MFS_trans_sf"/>
</dbReference>
<feature type="transmembrane region" description="Helical" evidence="6">
    <location>
        <begin position="277"/>
        <end position="298"/>
    </location>
</feature>
<evidence type="ECO:0000313" key="9">
    <source>
        <dbReference type="Proteomes" id="UP000034112"/>
    </source>
</evidence>
<feature type="transmembrane region" description="Helical" evidence="6">
    <location>
        <begin position="402"/>
        <end position="421"/>
    </location>
</feature>
<dbReference type="OrthoDB" id="2985014at2759"/>
<feature type="domain" description="Major facilitator superfamily (MFS) profile" evidence="7">
    <location>
        <begin position="48"/>
        <end position="460"/>
    </location>
</feature>
<dbReference type="Pfam" id="PF07690">
    <property type="entry name" value="MFS_1"/>
    <property type="match status" value="1"/>
</dbReference>
<evidence type="ECO:0000256" key="3">
    <source>
        <dbReference type="ARBA" id="ARBA00022692"/>
    </source>
</evidence>
<dbReference type="OMA" id="AWMASAN"/>
<proteinExistence type="predicted"/>
<dbReference type="GO" id="GO:0022857">
    <property type="term" value="F:transmembrane transporter activity"/>
    <property type="evidence" value="ECO:0007669"/>
    <property type="project" value="InterPro"/>
</dbReference>
<evidence type="ECO:0000259" key="7">
    <source>
        <dbReference type="PROSITE" id="PS50850"/>
    </source>
</evidence>
<feature type="transmembrane region" description="Helical" evidence="6">
    <location>
        <begin position="310"/>
        <end position="330"/>
    </location>
</feature>
<feature type="transmembrane region" description="Helical" evidence="6">
    <location>
        <begin position="206"/>
        <end position="229"/>
    </location>
</feature>
<evidence type="ECO:0000313" key="8">
    <source>
        <dbReference type="EMBL" id="KKP00205.1"/>
    </source>
</evidence>
<dbReference type="Proteomes" id="UP000034112">
    <property type="component" value="Unassembled WGS sequence"/>
</dbReference>
<feature type="transmembrane region" description="Helical" evidence="6">
    <location>
        <begin position="86"/>
        <end position="107"/>
    </location>
</feature>
<dbReference type="PANTHER" id="PTHR43791:SF36">
    <property type="entry name" value="TRANSPORTER, PUTATIVE (AFU_ORTHOLOGUE AFUA_6G08340)-RELATED"/>
    <property type="match status" value="1"/>
</dbReference>
<evidence type="ECO:0000256" key="2">
    <source>
        <dbReference type="ARBA" id="ARBA00022448"/>
    </source>
</evidence>
<gene>
    <name evidence="8" type="ORF">THAR02_07696</name>
</gene>
<feature type="transmembrane region" description="Helical" evidence="6">
    <location>
        <begin position="174"/>
        <end position="194"/>
    </location>
</feature>
<dbReference type="PROSITE" id="PS50850">
    <property type="entry name" value="MFS"/>
    <property type="match status" value="1"/>
</dbReference>
<feature type="transmembrane region" description="Helical" evidence="6">
    <location>
        <begin position="46"/>
        <end position="66"/>
    </location>
</feature>
<feature type="transmembrane region" description="Helical" evidence="6">
    <location>
        <begin position="342"/>
        <end position="362"/>
    </location>
</feature>
<keyword evidence="2" id="KW-0813">Transport</keyword>
<keyword evidence="5 6" id="KW-0472">Membrane</keyword>
<organism evidence="8 9">
    <name type="scientific">Trichoderma harzianum</name>
    <name type="common">Hypocrea lixii</name>
    <dbReference type="NCBI Taxonomy" id="5544"/>
    <lineage>
        <taxon>Eukaryota</taxon>
        <taxon>Fungi</taxon>
        <taxon>Dikarya</taxon>
        <taxon>Ascomycota</taxon>
        <taxon>Pezizomycotina</taxon>
        <taxon>Sordariomycetes</taxon>
        <taxon>Hypocreomycetidae</taxon>
        <taxon>Hypocreales</taxon>
        <taxon>Hypocreaceae</taxon>
        <taxon>Trichoderma</taxon>
    </lineage>
</organism>
<comment type="subcellular location">
    <subcellularLocation>
        <location evidence="1">Membrane</location>
        <topology evidence="1">Multi-pass membrane protein</topology>
    </subcellularLocation>
</comment>
<accession>A0A0F9X6M6</accession>
<comment type="caution">
    <text evidence="8">The sequence shown here is derived from an EMBL/GenBank/DDBJ whole genome shotgun (WGS) entry which is preliminary data.</text>
</comment>
<feature type="transmembrane region" description="Helical" evidence="6">
    <location>
        <begin position="116"/>
        <end position="132"/>
    </location>
</feature>
<dbReference type="InterPro" id="IPR011701">
    <property type="entry name" value="MFS"/>
</dbReference>
<dbReference type="EMBL" id="JOKZ01000269">
    <property type="protein sequence ID" value="KKP00205.1"/>
    <property type="molecule type" value="Genomic_DNA"/>
</dbReference>
<evidence type="ECO:0000256" key="1">
    <source>
        <dbReference type="ARBA" id="ARBA00004141"/>
    </source>
</evidence>
<dbReference type="InterPro" id="IPR020846">
    <property type="entry name" value="MFS_dom"/>
</dbReference>
<feature type="transmembrane region" description="Helical" evidence="6">
    <location>
        <begin position="138"/>
        <end position="162"/>
    </location>
</feature>
<dbReference type="SUPFAM" id="SSF103473">
    <property type="entry name" value="MFS general substrate transporter"/>
    <property type="match status" value="1"/>
</dbReference>
<dbReference type="AlphaFoldDB" id="A0A0F9X6M6"/>
<evidence type="ECO:0000256" key="6">
    <source>
        <dbReference type="SAM" id="Phobius"/>
    </source>
</evidence>
<dbReference type="PANTHER" id="PTHR43791">
    <property type="entry name" value="PERMEASE-RELATED"/>
    <property type="match status" value="1"/>
</dbReference>
<dbReference type="Gene3D" id="1.20.1250.20">
    <property type="entry name" value="MFS general substrate transporter like domains"/>
    <property type="match status" value="2"/>
</dbReference>
<feature type="transmembrane region" description="Helical" evidence="6">
    <location>
        <begin position="433"/>
        <end position="454"/>
    </location>
</feature>
<evidence type="ECO:0000256" key="5">
    <source>
        <dbReference type="ARBA" id="ARBA00023136"/>
    </source>
</evidence>
<dbReference type="GO" id="GO:0016020">
    <property type="term" value="C:membrane"/>
    <property type="evidence" value="ECO:0007669"/>
    <property type="project" value="UniProtKB-SubCell"/>
</dbReference>
<evidence type="ECO:0000256" key="4">
    <source>
        <dbReference type="ARBA" id="ARBA00022989"/>
    </source>
</evidence>
<feature type="transmembrane region" description="Helical" evidence="6">
    <location>
        <begin position="368"/>
        <end position="390"/>
    </location>
</feature>
<protein>
    <submittedName>
        <fullName evidence="8">Major facilitator superfamily transporter</fullName>
    </submittedName>
</protein>
<sequence length="490" mass="53262">MSAGEKEFEASVRVDASNYYLESGSSTENTIPVGVSERRLKWKLDLSIMPLLASIFLLAVLGQSNIGNAYSAGLAQDLAITPKMFANTNSLFLVGSVVGQLPATLLLRKLGPQRQFAGALLAWGLLTIGASYSKTYAALTVCRVFIAISEAMIQGAIFYLSFWYKNEELATRAAVLNATNALAGGFSGLIAYAIQRDLNGRNGWSAWRWIFLVEGILPAVWSLVIFFLLPSTPNSIRRGFSEKEKALLVHRAAAAHNTGVNKIVPKLILQVLIQPQFWLIAFTQASMLLCSTTTANFLPAIMQGLGYEGTRAQLMSVIPYAASFVANLVLCRLSDWSRHRTFWILGCCLVTAAGYIVLLATTNLPGRLVATCLITAASSAPATICFAWMASANIGYTFRGSAIAMTNIISQLVALGGQQGFIDPPLYHRGEKVALSVVLVGALLTVITMLYFNWMNAKKRQEQSSEKAAEMRALSVDEIGNKHPDFFFSI</sequence>
<name>A0A0F9X6M6_TRIHA</name>
<keyword evidence="3 6" id="KW-0812">Transmembrane</keyword>